<evidence type="ECO:0000313" key="1">
    <source>
        <dbReference type="EMBL" id="KAI8045181.1"/>
    </source>
</evidence>
<proteinExistence type="predicted"/>
<comment type="caution">
    <text evidence="1">The sequence shown here is derived from an EMBL/GenBank/DDBJ whole genome shotgun (WGS) entry which is preliminary data.</text>
</comment>
<dbReference type="EMBL" id="JAMKOV010000001">
    <property type="protein sequence ID" value="KAI8045181.1"/>
    <property type="molecule type" value="Genomic_DNA"/>
</dbReference>
<evidence type="ECO:0000313" key="2">
    <source>
        <dbReference type="Proteomes" id="UP001059596"/>
    </source>
</evidence>
<sequence>MKYLQLQLRQVQLQLSGESVNHLASMTKHDGYLGPVPAASSASAAGWHFDISLRGFWASGVGGAALQHLRPRQLSVPLRFAAINVRHHATGADFALRRGSAAVFPVRSS</sequence>
<name>A0A9P9YY18_9MUSC</name>
<accession>A0A9P9YY18</accession>
<feature type="non-terminal residue" evidence="1">
    <location>
        <position position="1"/>
    </location>
</feature>
<organism evidence="1 2">
    <name type="scientific">Drosophila gunungcola</name>
    <name type="common">fruit fly</name>
    <dbReference type="NCBI Taxonomy" id="103775"/>
    <lineage>
        <taxon>Eukaryota</taxon>
        <taxon>Metazoa</taxon>
        <taxon>Ecdysozoa</taxon>
        <taxon>Arthropoda</taxon>
        <taxon>Hexapoda</taxon>
        <taxon>Insecta</taxon>
        <taxon>Pterygota</taxon>
        <taxon>Neoptera</taxon>
        <taxon>Endopterygota</taxon>
        <taxon>Diptera</taxon>
        <taxon>Brachycera</taxon>
        <taxon>Muscomorpha</taxon>
        <taxon>Ephydroidea</taxon>
        <taxon>Drosophilidae</taxon>
        <taxon>Drosophila</taxon>
        <taxon>Sophophora</taxon>
    </lineage>
</organism>
<gene>
    <name evidence="1" type="ORF">M5D96_001360</name>
</gene>
<keyword evidence="2" id="KW-1185">Reference proteome</keyword>
<dbReference type="Proteomes" id="UP001059596">
    <property type="component" value="Chromosome 3R"/>
</dbReference>
<dbReference type="AlphaFoldDB" id="A0A9P9YY18"/>
<reference evidence="1" key="1">
    <citation type="journal article" date="2023" name="Genome Biol. Evol.">
        <title>Long-read-based Genome Assembly of Drosophila gunungcola Reveals Fewer Chemosensory Genes in Flower-breeding Species.</title>
        <authorList>
            <person name="Negi A."/>
            <person name="Liao B.Y."/>
            <person name="Yeh S.D."/>
        </authorList>
    </citation>
    <scope>NUCLEOTIDE SEQUENCE</scope>
    <source>
        <strain evidence="1">Sukarami</strain>
    </source>
</reference>
<protein>
    <submittedName>
        <fullName evidence="1">Uncharacterized protein</fullName>
    </submittedName>
</protein>